<keyword evidence="2" id="KW-1185">Reference proteome</keyword>
<dbReference type="AlphaFoldDB" id="A0A8H4MZQ4"/>
<comment type="caution">
    <text evidence="1">The sequence shown here is derived from an EMBL/GenBank/DDBJ whole genome shotgun (WGS) entry which is preliminary data.</text>
</comment>
<gene>
    <name evidence="1" type="ORF">GTA08_BOTSDO06578</name>
</gene>
<evidence type="ECO:0000313" key="2">
    <source>
        <dbReference type="Proteomes" id="UP000572817"/>
    </source>
</evidence>
<proteinExistence type="predicted"/>
<dbReference type="OrthoDB" id="4138121at2759"/>
<dbReference type="EMBL" id="WWBZ02000040">
    <property type="protein sequence ID" value="KAF4305289.1"/>
    <property type="molecule type" value="Genomic_DNA"/>
</dbReference>
<name>A0A8H4MZQ4_9PEZI</name>
<protein>
    <submittedName>
        <fullName evidence="1">Uncharacterized protein</fullName>
    </submittedName>
</protein>
<accession>A0A8H4MZQ4</accession>
<reference evidence="1" key="1">
    <citation type="submission" date="2020-04" db="EMBL/GenBank/DDBJ databases">
        <title>Genome Assembly and Annotation of Botryosphaeria dothidea sdau 11-99, a Latent Pathogen of Apple Fruit Ring Rot in China.</title>
        <authorList>
            <person name="Yu C."/>
            <person name="Diao Y."/>
            <person name="Lu Q."/>
            <person name="Zhao J."/>
            <person name="Cui S."/>
            <person name="Peng C."/>
            <person name="He B."/>
            <person name="Liu H."/>
        </authorList>
    </citation>
    <scope>NUCLEOTIDE SEQUENCE [LARGE SCALE GENOMIC DNA]</scope>
    <source>
        <strain evidence="1">Sdau11-99</strain>
    </source>
</reference>
<dbReference type="Proteomes" id="UP000572817">
    <property type="component" value="Unassembled WGS sequence"/>
</dbReference>
<dbReference type="Pfam" id="PF10906">
    <property type="entry name" value="Mrx7"/>
    <property type="match status" value="1"/>
</dbReference>
<organism evidence="1 2">
    <name type="scientific">Botryosphaeria dothidea</name>
    <dbReference type="NCBI Taxonomy" id="55169"/>
    <lineage>
        <taxon>Eukaryota</taxon>
        <taxon>Fungi</taxon>
        <taxon>Dikarya</taxon>
        <taxon>Ascomycota</taxon>
        <taxon>Pezizomycotina</taxon>
        <taxon>Dothideomycetes</taxon>
        <taxon>Dothideomycetes incertae sedis</taxon>
        <taxon>Botryosphaeriales</taxon>
        <taxon>Botryosphaeriaceae</taxon>
        <taxon>Botryosphaeria</taxon>
    </lineage>
</organism>
<sequence length="85" mass="9682">MVWLRLLEVWATTRLLSSPAFHRAVHNVYRRFHRLRHGTPMEEMGGTNIDRNRAYIAAAATAAEAPADLFAIQRALRFSCTLSTK</sequence>
<dbReference type="InterPro" id="IPR020301">
    <property type="entry name" value="Mrx7"/>
</dbReference>
<evidence type="ECO:0000313" key="1">
    <source>
        <dbReference type="EMBL" id="KAF4305289.1"/>
    </source>
</evidence>